<dbReference type="PANTHER" id="PTHR30092:SF0">
    <property type="entry name" value="INNER MEMBRANE PROTEIN CRED"/>
    <property type="match status" value="1"/>
</dbReference>
<dbReference type="STRING" id="667129.HMPREF0758_2232"/>
<dbReference type="Pfam" id="PF06123">
    <property type="entry name" value="CreD"/>
    <property type="match status" value="1"/>
</dbReference>
<dbReference type="AlphaFoldDB" id="D4E232"/>
<evidence type="ECO:0008006" key="3">
    <source>
        <dbReference type="Google" id="ProtNLM"/>
    </source>
</evidence>
<evidence type="ECO:0000313" key="1">
    <source>
        <dbReference type="EMBL" id="EFE96146.1"/>
    </source>
</evidence>
<accession>D4E232</accession>
<comment type="caution">
    <text evidence="1">The sequence shown here is derived from an EMBL/GenBank/DDBJ whole genome shotgun (WGS) entry which is preliminary data.</text>
</comment>
<dbReference type="InterPro" id="IPR010364">
    <property type="entry name" value="Uncharacterised_IM_CreD"/>
</dbReference>
<protein>
    <recommendedName>
        <fullName evidence="3">Inner membrane protein CreD</fullName>
    </recommendedName>
</protein>
<dbReference type="GO" id="GO:0005886">
    <property type="term" value="C:plasma membrane"/>
    <property type="evidence" value="ECO:0007669"/>
    <property type="project" value="TreeGrafter"/>
</dbReference>
<dbReference type="HOGENOM" id="CLU_2275515_0_0_6"/>
<sequence length="102" mass="11666">MANQERITMLKSVLFWKMVTLLGLMILLLIPIAELMSVIQERSGYRQSVVGQVSESTSRAQRILGPVIVIPYTERQEKRTRQGRSRSIRCVTIAICCRKACR</sequence>
<keyword evidence="2" id="KW-1185">Reference proteome</keyword>
<reference evidence="1 2" key="1">
    <citation type="submission" date="2010-01" db="EMBL/GenBank/DDBJ databases">
        <authorList>
            <person name="Muzny D."/>
            <person name="Qin X."/>
            <person name="Deng J."/>
            <person name="Jiang H."/>
            <person name="Liu Y."/>
            <person name="Qu J."/>
            <person name="Song X.-Z."/>
            <person name="Zhang L."/>
            <person name="Thornton R."/>
            <person name="Coyle M."/>
            <person name="Francisco L."/>
            <person name="Jackson L."/>
            <person name="Javaid M."/>
            <person name="Korchina V."/>
            <person name="Kovar C."/>
            <person name="Mata R."/>
            <person name="Mathew T."/>
            <person name="Ngo R."/>
            <person name="Nguyen L."/>
            <person name="Nguyen N."/>
            <person name="Okwuonu G."/>
            <person name="Ongeri F."/>
            <person name="Pham C."/>
            <person name="Simmons D."/>
            <person name="Wilczek-Boney K."/>
            <person name="Hale W."/>
            <person name="Jakkamsetti A."/>
            <person name="Pham P."/>
            <person name="Ruth R."/>
            <person name="San Lucas F."/>
            <person name="Warren J."/>
            <person name="Zhang J."/>
            <person name="Zhao Z."/>
            <person name="Zhou C."/>
            <person name="Zhu D."/>
            <person name="Lee S."/>
            <person name="Bess C."/>
            <person name="Blankenburg K."/>
            <person name="Forbes L."/>
            <person name="Fu Q."/>
            <person name="Gubbala S."/>
            <person name="Hirani K."/>
            <person name="Jayaseelan J.C."/>
            <person name="Lara F."/>
            <person name="Munidasa M."/>
            <person name="Palculict T."/>
            <person name="Patil S."/>
            <person name="Pu L.-L."/>
            <person name="Saada N."/>
            <person name="Tang L."/>
            <person name="Weissenberger G."/>
            <person name="Zhu Y."/>
            <person name="Hemphill L."/>
            <person name="Shang Y."/>
            <person name="Youmans B."/>
            <person name="Ayvaz T."/>
            <person name="Ross M."/>
            <person name="Santibanez J."/>
            <person name="Aqrawi P."/>
            <person name="Gross S."/>
            <person name="Joshi V."/>
            <person name="Fowler G."/>
            <person name="Nazareth L."/>
            <person name="Reid J."/>
            <person name="Worley K."/>
            <person name="Petrosino J."/>
            <person name="Highlander S."/>
            <person name="Gibbs R."/>
        </authorList>
    </citation>
    <scope>NUCLEOTIDE SEQUENCE [LARGE SCALE GENOMIC DNA]</scope>
    <source>
        <strain evidence="1 2">DSM 4582</strain>
    </source>
</reference>
<organism evidence="1 2">
    <name type="scientific">Serratia odorifera DSM 4582</name>
    <dbReference type="NCBI Taxonomy" id="667129"/>
    <lineage>
        <taxon>Bacteria</taxon>
        <taxon>Pseudomonadati</taxon>
        <taxon>Pseudomonadota</taxon>
        <taxon>Gammaproteobacteria</taxon>
        <taxon>Enterobacterales</taxon>
        <taxon>Yersiniaceae</taxon>
        <taxon>Serratia</taxon>
    </lineage>
</organism>
<gene>
    <name evidence="1" type="ORF">HMPREF0758_2232</name>
</gene>
<name>D4E232_SEROD</name>
<proteinExistence type="predicted"/>
<dbReference type="EMBL" id="ADBY01000038">
    <property type="protein sequence ID" value="EFE96146.1"/>
    <property type="molecule type" value="Genomic_DNA"/>
</dbReference>
<evidence type="ECO:0000313" key="2">
    <source>
        <dbReference type="Proteomes" id="UP000005723"/>
    </source>
</evidence>
<dbReference type="Proteomes" id="UP000005723">
    <property type="component" value="Unassembled WGS sequence"/>
</dbReference>
<dbReference type="PANTHER" id="PTHR30092">
    <property type="entry name" value="INNER MEMBRANE PROTEIN CRED"/>
    <property type="match status" value="1"/>
</dbReference>